<dbReference type="EMBL" id="UINC01151675">
    <property type="protein sequence ID" value="SVD45418.1"/>
    <property type="molecule type" value="Genomic_DNA"/>
</dbReference>
<feature type="non-terminal residue" evidence="1">
    <location>
        <position position="1"/>
    </location>
</feature>
<gene>
    <name evidence="1" type="ORF">METZ01_LOCUS398272</name>
</gene>
<evidence type="ECO:0000313" key="1">
    <source>
        <dbReference type="EMBL" id="SVD45418.1"/>
    </source>
</evidence>
<dbReference type="InterPro" id="IPR043502">
    <property type="entry name" value="DNA/RNA_pol_sf"/>
</dbReference>
<accession>A0A382VHP5</accession>
<dbReference type="Gene3D" id="3.30.70.370">
    <property type="match status" value="1"/>
</dbReference>
<reference evidence="1" key="1">
    <citation type="submission" date="2018-05" db="EMBL/GenBank/DDBJ databases">
        <authorList>
            <person name="Lanie J.A."/>
            <person name="Ng W.-L."/>
            <person name="Kazmierczak K.M."/>
            <person name="Andrzejewski T.M."/>
            <person name="Davidsen T.M."/>
            <person name="Wayne K.J."/>
            <person name="Tettelin H."/>
            <person name="Glass J.I."/>
            <person name="Rusch D."/>
            <person name="Podicherti R."/>
            <person name="Tsui H.-C.T."/>
            <person name="Winkler M.E."/>
        </authorList>
    </citation>
    <scope>NUCLEOTIDE SEQUENCE</scope>
</reference>
<protein>
    <submittedName>
        <fullName evidence="1">Uncharacterized protein</fullName>
    </submittedName>
</protein>
<dbReference type="SUPFAM" id="SSF56672">
    <property type="entry name" value="DNA/RNA polymerases"/>
    <property type="match status" value="1"/>
</dbReference>
<name>A0A382VHP5_9ZZZZ</name>
<organism evidence="1">
    <name type="scientific">marine metagenome</name>
    <dbReference type="NCBI Taxonomy" id="408172"/>
    <lineage>
        <taxon>unclassified sequences</taxon>
        <taxon>metagenomes</taxon>
        <taxon>ecological metagenomes</taxon>
    </lineage>
</organism>
<dbReference type="AlphaFoldDB" id="A0A382VHP5"/>
<sequence>CPESEVEKLAAIVRKEMEGAVQLSVPLKVDWNYGASWFEAH</sequence>
<proteinExistence type="predicted"/>